<protein>
    <submittedName>
        <fullName evidence="1">Uncharacterized protein</fullName>
    </submittedName>
</protein>
<proteinExistence type="predicted"/>
<name>A0A926ILY7_9FIRM</name>
<organism evidence="1 2">
    <name type="scientific">Wansuia hejianensis</name>
    <dbReference type="NCBI Taxonomy" id="2763667"/>
    <lineage>
        <taxon>Bacteria</taxon>
        <taxon>Bacillati</taxon>
        <taxon>Bacillota</taxon>
        <taxon>Clostridia</taxon>
        <taxon>Lachnospirales</taxon>
        <taxon>Lachnospiraceae</taxon>
        <taxon>Wansuia</taxon>
    </lineage>
</organism>
<keyword evidence="2" id="KW-1185">Reference proteome</keyword>
<reference evidence="1 2" key="1">
    <citation type="submission" date="2020-08" db="EMBL/GenBank/DDBJ databases">
        <title>Genome public.</title>
        <authorList>
            <person name="Liu C."/>
            <person name="Sun Q."/>
        </authorList>
    </citation>
    <scope>NUCLEOTIDE SEQUENCE [LARGE SCALE GENOMIC DNA]</scope>
    <source>
        <strain evidence="1 2">NSJ-26</strain>
    </source>
</reference>
<accession>A0A926ILY7</accession>
<evidence type="ECO:0000313" key="2">
    <source>
        <dbReference type="Proteomes" id="UP000601522"/>
    </source>
</evidence>
<dbReference type="Proteomes" id="UP000601522">
    <property type="component" value="Unassembled WGS sequence"/>
</dbReference>
<gene>
    <name evidence="1" type="ORF">H8689_05850</name>
</gene>
<comment type="caution">
    <text evidence="1">The sequence shown here is derived from an EMBL/GenBank/DDBJ whole genome shotgun (WGS) entry which is preliminary data.</text>
</comment>
<evidence type="ECO:0000313" key="1">
    <source>
        <dbReference type="EMBL" id="MBC8590654.1"/>
    </source>
</evidence>
<dbReference type="RefSeq" id="WP_249323491.1">
    <property type="nucleotide sequence ID" value="NZ_JACRTK010000002.1"/>
</dbReference>
<dbReference type="EMBL" id="JACRTK010000002">
    <property type="protein sequence ID" value="MBC8590654.1"/>
    <property type="molecule type" value="Genomic_DNA"/>
</dbReference>
<dbReference type="AlphaFoldDB" id="A0A926ILY7"/>
<sequence length="297" mass="34605">MNKYVEFLNIGYENFNMYQGEEYFESRHKAFINLLKNSFQTKEYMINQNKKEKDPSVVIEIIETNDNFIFGIIGKLNDLSNKTLLRLRGKGIDEIHKTSSPEDLNYYIENFTYFYIRLSDLTCALLQNPSAPSFKKHFLSLLKNETNYKDHFFDDIYIIDQIDSNIPEKLTRFKDIVSLNMGYINQATIDVGDSFLSLENEFDISQSDIEYANVSISLKTGVNQSKMKKKLSSYKKYDDFNKFKVNGIDENDISKCIDLVRNIITQKVSIDIEEKYLMSTDGEEKIKEALKLALNSI</sequence>